<keyword evidence="6" id="KW-1185">Reference proteome</keyword>
<dbReference type="GeneID" id="109235367"/>
<dbReference type="Gramene" id="OIS95950">
    <property type="protein sequence ID" value="OIS95950"/>
    <property type="gene ID" value="A4A49_33887"/>
</dbReference>
<dbReference type="PANTHER" id="PTHR33222:SF2">
    <property type="entry name" value="PROTEIN CURVATURE THYLAKOID 1D, CHLOROPLASTIC"/>
    <property type="match status" value="1"/>
</dbReference>
<dbReference type="GO" id="GO:0009535">
    <property type="term" value="C:chloroplast thylakoid membrane"/>
    <property type="evidence" value="ECO:0007669"/>
    <property type="project" value="TreeGrafter"/>
</dbReference>
<organism evidence="5 6">
    <name type="scientific">Nicotiana attenuata</name>
    <name type="common">Coyote tobacco</name>
    <dbReference type="NCBI Taxonomy" id="49451"/>
    <lineage>
        <taxon>Eukaryota</taxon>
        <taxon>Viridiplantae</taxon>
        <taxon>Streptophyta</taxon>
        <taxon>Embryophyta</taxon>
        <taxon>Tracheophyta</taxon>
        <taxon>Spermatophyta</taxon>
        <taxon>Magnoliopsida</taxon>
        <taxon>eudicotyledons</taxon>
        <taxon>Gunneridae</taxon>
        <taxon>Pentapetalae</taxon>
        <taxon>asterids</taxon>
        <taxon>lamiids</taxon>
        <taxon>Solanales</taxon>
        <taxon>Solanaceae</taxon>
        <taxon>Nicotianoideae</taxon>
        <taxon>Nicotianeae</taxon>
        <taxon>Nicotiana</taxon>
    </lineage>
</organism>
<accession>A0A1J6IDU7</accession>
<evidence type="ECO:0000313" key="6">
    <source>
        <dbReference type="Proteomes" id="UP000187609"/>
    </source>
</evidence>
<comment type="subcellular location">
    <subcellularLocation>
        <location evidence="1">Membrane</location>
        <topology evidence="1">Multi-pass membrane protein</topology>
    </subcellularLocation>
</comment>
<dbReference type="OMA" id="HAHFQWK"/>
<dbReference type="Proteomes" id="UP000187609">
    <property type="component" value="Unassembled WGS sequence"/>
</dbReference>
<feature type="transmembrane region" description="Helical" evidence="3">
    <location>
        <begin position="191"/>
        <end position="207"/>
    </location>
</feature>
<gene>
    <name evidence="5" type="primary">CURT1D</name>
    <name evidence="5" type="ORF">A4A49_33887</name>
</gene>
<feature type="domain" description="Cyanobacterial aminoacyl-tRNA synthetase CAAD" evidence="4">
    <location>
        <begin position="152"/>
        <end position="227"/>
    </location>
</feature>
<sequence>MELCTPQNFSNLPNHRLINPNHAHFQWKPTLLLKKPSISRFNQGLLYRTGSAIRSASEESSSFTSPYELYVPPKVESKDNGAVQSEAPIQDSEKDKETDAYASLIYEPPKVEEVEEKGDGVVQAESTIEDSPLDFDSQLPKLFDKLNIKFDPEDSSSLILFGGAAVTALWLTTAIIGAIDSIPLFPKLLEVVGLGYTVWFSTRYLLFKKNRDELAAKIEELKQEVLGSNYD</sequence>
<feature type="transmembrane region" description="Helical" evidence="3">
    <location>
        <begin position="158"/>
        <end position="179"/>
    </location>
</feature>
<evidence type="ECO:0000313" key="5">
    <source>
        <dbReference type="EMBL" id="OIS95950.1"/>
    </source>
</evidence>
<evidence type="ECO:0000256" key="1">
    <source>
        <dbReference type="ARBA" id="ARBA00004141"/>
    </source>
</evidence>
<reference evidence="5" key="1">
    <citation type="submission" date="2016-11" db="EMBL/GenBank/DDBJ databases">
        <title>The genome of Nicotiana attenuata.</title>
        <authorList>
            <person name="Xu S."/>
            <person name="Brockmoeller T."/>
            <person name="Gaquerel E."/>
            <person name="Navarro A."/>
            <person name="Kuhl H."/>
            <person name="Gase K."/>
            <person name="Ling Z."/>
            <person name="Zhou W."/>
            <person name="Kreitzer C."/>
            <person name="Stanke M."/>
            <person name="Tang H."/>
            <person name="Lyons E."/>
            <person name="Pandey P."/>
            <person name="Pandey S.P."/>
            <person name="Timmermann B."/>
            <person name="Baldwin I.T."/>
        </authorList>
    </citation>
    <scope>NUCLEOTIDE SEQUENCE [LARGE SCALE GENOMIC DNA]</scope>
    <source>
        <strain evidence="5">UT</strain>
    </source>
</reference>
<name>A0A1J6IDU7_NICAT</name>
<keyword evidence="3" id="KW-0472">Membrane</keyword>
<evidence type="ECO:0000256" key="3">
    <source>
        <dbReference type="SAM" id="Phobius"/>
    </source>
</evidence>
<protein>
    <submittedName>
        <fullName evidence="5">Protein curvature thylakoid 1d, chloroplastic</fullName>
    </submittedName>
</protein>
<comment type="caution">
    <text evidence="5">The sequence shown here is derived from an EMBL/GenBank/DDBJ whole genome shotgun (WGS) entry which is preliminary data.</text>
</comment>
<dbReference type="Pfam" id="PF14159">
    <property type="entry name" value="CAAD"/>
    <property type="match status" value="1"/>
</dbReference>
<keyword evidence="3" id="KW-1133">Transmembrane helix</keyword>
<keyword evidence="3" id="KW-0812">Transmembrane</keyword>
<dbReference type="OrthoDB" id="2014299at2759"/>
<dbReference type="STRING" id="49451.A0A1J6IDU7"/>
<dbReference type="EMBL" id="MJEQ01037194">
    <property type="protein sequence ID" value="OIS95950.1"/>
    <property type="molecule type" value="Genomic_DNA"/>
</dbReference>
<feature type="region of interest" description="Disordered" evidence="2">
    <location>
        <begin position="74"/>
        <end position="96"/>
    </location>
</feature>
<proteinExistence type="predicted"/>
<evidence type="ECO:0000256" key="2">
    <source>
        <dbReference type="SAM" id="MobiDB-lite"/>
    </source>
</evidence>
<dbReference type="AlphaFoldDB" id="A0A1J6IDU7"/>
<dbReference type="PANTHER" id="PTHR33222">
    <property type="match status" value="1"/>
</dbReference>
<dbReference type="InterPro" id="IPR033344">
    <property type="entry name" value="CURT1"/>
</dbReference>
<dbReference type="InterPro" id="IPR025564">
    <property type="entry name" value="CAAD_dom"/>
</dbReference>
<dbReference type="KEGG" id="nau:109235367"/>
<evidence type="ECO:0000259" key="4">
    <source>
        <dbReference type="Pfam" id="PF14159"/>
    </source>
</evidence>